<dbReference type="CDD" id="cd16461">
    <property type="entry name" value="RING-H2_EL5-like"/>
    <property type="match status" value="1"/>
</dbReference>
<sequence length="174" mass="18815">MNSTHLNTGGLLSDRIGGFGYGIGVSVGILFLITTITLASYFCTRTNISPPPPPPPPSSLPNSDQLVHQHSIEIHEVGLDEATLLTYPKLLYSQAKKLQHKDTTTASCCSICLADYKSTDTLRLLPDCGHLFHLKCVDPWLRLHPTCPVCRTTPVPSPMSTPLAEVVPLASRGV</sequence>
<evidence type="ECO:0000256" key="6">
    <source>
        <dbReference type="ARBA" id="ARBA00022692"/>
    </source>
</evidence>
<evidence type="ECO:0000256" key="12">
    <source>
        <dbReference type="ARBA" id="ARBA00023136"/>
    </source>
</evidence>
<dbReference type="InterPro" id="IPR001841">
    <property type="entry name" value="Znf_RING"/>
</dbReference>
<dbReference type="PROSITE" id="PS50089">
    <property type="entry name" value="ZF_RING_2"/>
    <property type="match status" value="1"/>
</dbReference>
<keyword evidence="11 14" id="KW-1133">Transmembrane helix</keyword>
<evidence type="ECO:0000256" key="1">
    <source>
        <dbReference type="ARBA" id="ARBA00000900"/>
    </source>
</evidence>
<dbReference type="GO" id="GO:0008270">
    <property type="term" value="F:zinc ion binding"/>
    <property type="evidence" value="ECO:0007669"/>
    <property type="project" value="UniProtKB-KW"/>
</dbReference>
<dbReference type="PANTHER" id="PTHR46719">
    <property type="entry name" value="TRANSCRIPTION FACTOR C2H2 FAMILY-RELATED"/>
    <property type="match status" value="1"/>
</dbReference>
<keyword evidence="17" id="KW-1185">Reference proteome</keyword>
<dbReference type="SMART" id="SM00184">
    <property type="entry name" value="RING"/>
    <property type="match status" value="1"/>
</dbReference>
<dbReference type="FunFam" id="3.30.40.10:FF:000187">
    <property type="entry name" value="E3 ubiquitin-protein ligase ATL6"/>
    <property type="match status" value="1"/>
</dbReference>
<keyword evidence="7" id="KW-0479">Metal-binding</keyword>
<keyword evidence="5" id="KW-0808">Transferase</keyword>
<dbReference type="Proteomes" id="UP000195402">
    <property type="component" value="Unassembled WGS sequence"/>
</dbReference>
<organism evidence="16 17">
    <name type="scientific">Macleaya cordata</name>
    <name type="common">Five-seeded plume-poppy</name>
    <name type="synonym">Bocconia cordata</name>
    <dbReference type="NCBI Taxonomy" id="56857"/>
    <lineage>
        <taxon>Eukaryota</taxon>
        <taxon>Viridiplantae</taxon>
        <taxon>Streptophyta</taxon>
        <taxon>Embryophyta</taxon>
        <taxon>Tracheophyta</taxon>
        <taxon>Spermatophyta</taxon>
        <taxon>Magnoliopsida</taxon>
        <taxon>Ranunculales</taxon>
        <taxon>Papaveraceae</taxon>
        <taxon>Papaveroideae</taxon>
        <taxon>Macleaya</taxon>
    </lineage>
</organism>
<accession>A0A200R322</accession>
<dbReference type="InterPro" id="IPR013083">
    <property type="entry name" value="Znf_RING/FYVE/PHD"/>
</dbReference>
<keyword evidence="9" id="KW-0833">Ubl conjugation pathway</keyword>
<evidence type="ECO:0000313" key="17">
    <source>
        <dbReference type="Proteomes" id="UP000195402"/>
    </source>
</evidence>
<gene>
    <name evidence="16" type="ORF">BVC80_9045g19</name>
</gene>
<comment type="pathway">
    <text evidence="3">Protein modification; protein ubiquitination.</text>
</comment>
<dbReference type="STRING" id="56857.A0A200R322"/>
<evidence type="ECO:0000256" key="10">
    <source>
        <dbReference type="ARBA" id="ARBA00022833"/>
    </source>
</evidence>
<dbReference type="AlphaFoldDB" id="A0A200R322"/>
<comment type="catalytic activity">
    <reaction evidence="1">
        <text>S-ubiquitinyl-[E2 ubiquitin-conjugating enzyme]-L-cysteine + [acceptor protein]-L-lysine = [E2 ubiquitin-conjugating enzyme]-L-cysteine + N(6)-ubiquitinyl-[acceptor protein]-L-lysine.</text>
        <dbReference type="EC" id="2.3.2.27"/>
    </reaction>
</comment>
<dbReference type="EMBL" id="MVGT01000452">
    <property type="protein sequence ID" value="OVA17127.1"/>
    <property type="molecule type" value="Genomic_DNA"/>
</dbReference>
<evidence type="ECO:0000256" key="14">
    <source>
        <dbReference type="SAM" id="Phobius"/>
    </source>
</evidence>
<evidence type="ECO:0000256" key="11">
    <source>
        <dbReference type="ARBA" id="ARBA00022989"/>
    </source>
</evidence>
<evidence type="ECO:0000256" key="7">
    <source>
        <dbReference type="ARBA" id="ARBA00022723"/>
    </source>
</evidence>
<dbReference type="GO" id="GO:0016020">
    <property type="term" value="C:membrane"/>
    <property type="evidence" value="ECO:0007669"/>
    <property type="project" value="UniProtKB-SubCell"/>
</dbReference>
<dbReference type="InParanoid" id="A0A200R322"/>
<protein>
    <recommendedName>
        <fullName evidence="4">RING-type E3 ubiquitin transferase</fullName>
        <ecNumber evidence="4">2.3.2.27</ecNumber>
    </recommendedName>
</protein>
<feature type="transmembrane region" description="Helical" evidence="14">
    <location>
        <begin position="20"/>
        <end position="43"/>
    </location>
</feature>
<evidence type="ECO:0000256" key="4">
    <source>
        <dbReference type="ARBA" id="ARBA00012483"/>
    </source>
</evidence>
<dbReference type="PANTHER" id="PTHR46719:SF7">
    <property type="entry name" value="RING-H2 FINGER PROTEIN ATL71-RELATED"/>
    <property type="match status" value="1"/>
</dbReference>
<dbReference type="Gene3D" id="3.30.40.10">
    <property type="entry name" value="Zinc/RING finger domain, C3HC4 (zinc finger)"/>
    <property type="match status" value="1"/>
</dbReference>
<dbReference type="InterPro" id="IPR045899">
    <property type="entry name" value="ATL71-like"/>
</dbReference>
<name>A0A200R322_MACCD</name>
<evidence type="ECO:0000256" key="2">
    <source>
        <dbReference type="ARBA" id="ARBA00004167"/>
    </source>
</evidence>
<evidence type="ECO:0000256" key="5">
    <source>
        <dbReference type="ARBA" id="ARBA00022679"/>
    </source>
</evidence>
<evidence type="ECO:0000256" key="8">
    <source>
        <dbReference type="ARBA" id="ARBA00022771"/>
    </source>
</evidence>
<dbReference type="SUPFAM" id="SSF57850">
    <property type="entry name" value="RING/U-box"/>
    <property type="match status" value="1"/>
</dbReference>
<dbReference type="OMA" id="LPDCGHQ"/>
<feature type="domain" description="RING-type" evidence="15">
    <location>
        <begin position="109"/>
        <end position="151"/>
    </location>
</feature>
<evidence type="ECO:0000256" key="3">
    <source>
        <dbReference type="ARBA" id="ARBA00004906"/>
    </source>
</evidence>
<keyword evidence="6 14" id="KW-0812">Transmembrane</keyword>
<proteinExistence type="predicted"/>
<keyword evidence="10" id="KW-0862">Zinc</keyword>
<dbReference type="EC" id="2.3.2.27" evidence="4"/>
<dbReference type="OrthoDB" id="8062037at2759"/>
<dbReference type="Pfam" id="PF13639">
    <property type="entry name" value="zf-RING_2"/>
    <property type="match status" value="1"/>
</dbReference>
<evidence type="ECO:0000256" key="9">
    <source>
        <dbReference type="ARBA" id="ARBA00022786"/>
    </source>
</evidence>
<evidence type="ECO:0000259" key="15">
    <source>
        <dbReference type="PROSITE" id="PS50089"/>
    </source>
</evidence>
<evidence type="ECO:0000256" key="13">
    <source>
        <dbReference type="PROSITE-ProRule" id="PRU00175"/>
    </source>
</evidence>
<comment type="caution">
    <text evidence="16">The sequence shown here is derived from an EMBL/GenBank/DDBJ whole genome shotgun (WGS) entry which is preliminary data.</text>
</comment>
<keyword evidence="8 13" id="KW-0863">Zinc-finger</keyword>
<comment type="subcellular location">
    <subcellularLocation>
        <location evidence="2">Membrane</location>
        <topology evidence="2">Single-pass membrane protein</topology>
    </subcellularLocation>
</comment>
<dbReference type="GO" id="GO:0061630">
    <property type="term" value="F:ubiquitin protein ligase activity"/>
    <property type="evidence" value="ECO:0007669"/>
    <property type="project" value="UniProtKB-EC"/>
</dbReference>
<reference evidence="16 17" key="1">
    <citation type="journal article" date="2017" name="Mol. Plant">
        <title>The Genome of Medicinal Plant Macleaya cordata Provides New Insights into Benzylisoquinoline Alkaloids Metabolism.</title>
        <authorList>
            <person name="Liu X."/>
            <person name="Liu Y."/>
            <person name="Huang P."/>
            <person name="Ma Y."/>
            <person name="Qing Z."/>
            <person name="Tang Q."/>
            <person name="Cao H."/>
            <person name="Cheng P."/>
            <person name="Zheng Y."/>
            <person name="Yuan Z."/>
            <person name="Zhou Y."/>
            <person name="Liu J."/>
            <person name="Tang Z."/>
            <person name="Zhuo Y."/>
            <person name="Zhang Y."/>
            <person name="Yu L."/>
            <person name="Huang J."/>
            <person name="Yang P."/>
            <person name="Peng Q."/>
            <person name="Zhang J."/>
            <person name="Jiang W."/>
            <person name="Zhang Z."/>
            <person name="Lin K."/>
            <person name="Ro D.K."/>
            <person name="Chen X."/>
            <person name="Xiong X."/>
            <person name="Shang Y."/>
            <person name="Huang S."/>
            <person name="Zeng J."/>
        </authorList>
    </citation>
    <scope>NUCLEOTIDE SEQUENCE [LARGE SCALE GENOMIC DNA]</scope>
    <source>
        <strain evidence="17">cv. BLH2017</strain>
        <tissue evidence="16">Root</tissue>
    </source>
</reference>
<keyword evidence="12 14" id="KW-0472">Membrane</keyword>
<evidence type="ECO:0000313" key="16">
    <source>
        <dbReference type="EMBL" id="OVA17127.1"/>
    </source>
</evidence>